<organism evidence="2 3">
    <name type="scientific">Pseudonocardia saturnea</name>
    <dbReference type="NCBI Taxonomy" id="33909"/>
    <lineage>
        <taxon>Bacteria</taxon>
        <taxon>Bacillati</taxon>
        <taxon>Actinomycetota</taxon>
        <taxon>Actinomycetes</taxon>
        <taxon>Pseudonocardiales</taxon>
        <taxon>Pseudonocardiaceae</taxon>
        <taxon>Pseudonocardia</taxon>
    </lineage>
</organism>
<dbReference type="Proteomes" id="UP000320693">
    <property type="component" value="Unassembled WGS sequence"/>
</dbReference>
<gene>
    <name evidence="2" type="ORF">PSA01_23820</name>
</gene>
<reference evidence="2 3" key="1">
    <citation type="submission" date="2019-06" db="EMBL/GenBank/DDBJ databases">
        <title>Whole genome shotgun sequence of Pseudonocardia saturnea NBRC 14499.</title>
        <authorList>
            <person name="Hosoyama A."/>
            <person name="Uohara A."/>
            <person name="Ohji S."/>
            <person name="Ichikawa N."/>
        </authorList>
    </citation>
    <scope>NUCLEOTIDE SEQUENCE [LARGE SCALE GENOMIC DNA]</scope>
    <source>
        <strain evidence="2 3">NBRC 14499</strain>
    </source>
</reference>
<dbReference type="InterPro" id="IPR036265">
    <property type="entry name" value="HIT-like_sf"/>
</dbReference>
<name>A0ABQ0RXF3_9PSEU</name>
<protein>
    <recommendedName>
        <fullName evidence="4">HIT domain-containing protein</fullName>
    </recommendedName>
</protein>
<evidence type="ECO:0008006" key="4">
    <source>
        <dbReference type="Google" id="ProtNLM"/>
    </source>
</evidence>
<proteinExistence type="predicted"/>
<sequence length="117" mass="12593">MPDERQLTEDLYGEGAISRRERNTALRAVDRRECVFCDITAGRAPVDLVEDCGNVWIFRPLSPVTPGHVLVVPMAHVVRGPGRRHRPVGSAKAVSNSGRRPAAPGDHPGCSSAGCAR</sequence>
<dbReference type="Gene3D" id="3.30.428.10">
    <property type="entry name" value="HIT-like"/>
    <property type="match status" value="1"/>
</dbReference>
<keyword evidence="3" id="KW-1185">Reference proteome</keyword>
<accession>A0ABQ0RXF3</accession>
<feature type="region of interest" description="Disordered" evidence="1">
    <location>
        <begin position="80"/>
        <end position="117"/>
    </location>
</feature>
<comment type="caution">
    <text evidence="2">The sequence shown here is derived from an EMBL/GenBank/DDBJ whole genome shotgun (WGS) entry which is preliminary data.</text>
</comment>
<evidence type="ECO:0000313" key="3">
    <source>
        <dbReference type="Proteomes" id="UP000320693"/>
    </source>
</evidence>
<dbReference type="EMBL" id="BJNH01000024">
    <property type="protein sequence ID" value="GEC25353.1"/>
    <property type="molecule type" value="Genomic_DNA"/>
</dbReference>
<evidence type="ECO:0000313" key="2">
    <source>
        <dbReference type="EMBL" id="GEC25353.1"/>
    </source>
</evidence>
<dbReference type="SUPFAM" id="SSF54197">
    <property type="entry name" value="HIT-like"/>
    <property type="match status" value="1"/>
</dbReference>
<evidence type="ECO:0000256" key="1">
    <source>
        <dbReference type="SAM" id="MobiDB-lite"/>
    </source>
</evidence>